<dbReference type="EMBL" id="JACIFF010000007">
    <property type="protein sequence ID" value="MBB4080151.1"/>
    <property type="molecule type" value="Genomic_DNA"/>
</dbReference>
<dbReference type="GO" id="GO:0008441">
    <property type="term" value="F:3'(2'),5'-bisphosphate nucleotidase activity"/>
    <property type="evidence" value="ECO:0007669"/>
    <property type="project" value="UniProtKB-UniRule"/>
</dbReference>
<proteinExistence type="inferred from homology"/>
<evidence type="ECO:0000256" key="10">
    <source>
        <dbReference type="PIRSR" id="PIRSR600760-2"/>
    </source>
</evidence>
<feature type="binding site" evidence="10">
    <location>
        <position position="70"/>
    </location>
    <ligand>
        <name>Mg(2+)</name>
        <dbReference type="ChEBI" id="CHEBI:18420"/>
        <label>1</label>
        <note>catalytic</note>
    </ligand>
</feature>
<dbReference type="PANTHER" id="PTHR43028:SF5">
    <property type="entry name" value="3'(2'),5'-BISPHOSPHATE NUCLEOTIDASE 1"/>
    <property type="match status" value="1"/>
</dbReference>
<dbReference type="NCBIfam" id="TIGR01331">
    <property type="entry name" value="bisphos_cysQ"/>
    <property type="match status" value="1"/>
</dbReference>
<feature type="binding site" evidence="9">
    <location>
        <position position="70"/>
    </location>
    <ligand>
        <name>Mg(2+)</name>
        <dbReference type="ChEBI" id="CHEBI:18420"/>
        <label>1</label>
    </ligand>
</feature>
<dbReference type="GO" id="GO:0050427">
    <property type="term" value="P:3'-phosphoadenosine 5'-phosphosulfate metabolic process"/>
    <property type="evidence" value="ECO:0007669"/>
    <property type="project" value="TreeGrafter"/>
</dbReference>
<dbReference type="CDD" id="cd01638">
    <property type="entry name" value="CysQ"/>
    <property type="match status" value="1"/>
</dbReference>
<evidence type="ECO:0000256" key="8">
    <source>
        <dbReference type="ARBA" id="ARBA00023136"/>
    </source>
</evidence>
<dbReference type="PROSITE" id="PS00629">
    <property type="entry name" value="IMP_1"/>
    <property type="match status" value="1"/>
</dbReference>
<comment type="cofactor">
    <cofactor evidence="9 10">
        <name>Mg(2+)</name>
        <dbReference type="ChEBI" id="CHEBI:18420"/>
    </cofactor>
</comment>
<dbReference type="PROSITE" id="PS00630">
    <property type="entry name" value="IMP_2"/>
    <property type="match status" value="1"/>
</dbReference>
<evidence type="ECO:0000256" key="9">
    <source>
        <dbReference type="HAMAP-Rule" id="MF_02095"/>
    </source>
</evidence>
<keyword evidence="4" id="KW-0997">Cell inner membrane</keyword>
<dbReference type="GO" id="GO:0046854">
    <property type="term" value="P:phosphatidylinositol phosphate biosynthetic process"/>
    <property type="evidence" value="ECO:0007669"/>
    <property type="project" value="InterPro"/>
</dbReference>
<protein>
    <recommendedName>
        <fullName evidence="9">3'(2'),5'-bisphosphate nucleotidase CysQ</fullName>
        <ecNumber evidence="9">3.1.3.7</ecNumber>
    </recommendedName>
    <alternativeName>
        <fullName evidence="9">3'(2'),5-bisphosphonucleoside 3'(2')-phosphohydrolase</fullName>
    </alternativeName>
    <alternativeName>
        <fullName evidence="9">3'-phosphoadenosine 5'-phosphate phosphatase</fullName>
        <shortName evidence="9">PAP phosphatase</shortName>
    </alternativeName>
</protein>
<feature type="binding site" evidence="9">
    <location>
        <position position="70"/>
    </location>
    <ligand>
        <name>substrate</name>
    </ligand>
</feature>
<dbReference type="AlphaFoldDB" id="A0A840E4P3"/>
<dbReference type="InterPro" id="IPR020583">
    <property type="entry name" value="Inositol_monoP_metal-BS"/>
</dbReference>
<keyword evidence="12" id="KW-1185">Reference proteome</keyword>
<feature type="binding site" evidence="9">
    <location>
        <position position="90"/>
    </location>
    <ligand>
        <name>Mg(2+)</name>
        <dbReference type="ChEBI" id="CHEBI:18420"/>
        <label>1</label>
    </ligand>
</feature>
<feature type="binding site" evidence="9 10">
    <location>
        <position position="90"/>
    </location>
    <ligand>
        <name>Mg(2+)</name>
        <dbReference type="ChEBI" id="CHEBI:18420"/>
        <label>2</label>
    </ligand>
</feature>
<comment type="function">
    <text evidence="9">Converts adenosine-3',5'-bisphosphate (PAP) to AMP.</text>
</comment>
<feature type="binding site" evidence="9">
    <location>
        <position position="214"/>
    </location>
    <ligand>
        <name>substrate</name>
    </ligand>
</feature>
<keyword evidence="5 9" id="KW-0479">Metal-binding</keyword>
<feature type="binding site" evidence="9">
    <location>
        <position position="92"/>
    </location>
    <ligand>
        <name>Mg(2+)</name>
        <dbReference type="ChEBI" id="CHEBI:18420"/>
        <label>1</label>
    </ligand>
</feature>
<comment type="catalytic activity">
    <reaction evidence="1 9">
        <text>adenosine 3',5'-bisphosphate + H2O = AMP + phosphate</text>
        <dbReference type="Rhea" id="RHEA:10040"/>
        <dbReference type="ChEBI" id="CHEBI:15377"/>
        <dbReference type="ChEBI" id="CHEBI:43474"/>
        <dbReference type="ChEBI" id="CHEBI:58343"/>
        <dbReference type="ChEBI" id="CHEBI:456215"/>
        <dbReference type="EC" id="3.1.3.7"/>
    </reaction>
</comment>
<evidence type="ECO:0000256" key="6">
    <source>
        <dbReference type="ARBA" id="ARBA00022801"/>
    </source>
</evidence>
<dbReference type="Gene3D" id="3.40.190.80">
    <property type="match status" value="1"/>
</dbReference>
<dbReference type="Gene3D" id="3.30.540.10">
    <property type="entry name" value="Fructose-1,6-Bisphosphatase, subunit A, domain 1"/>
    <property type="match status" value="1"/>
</dbReference>
<dbReference type="RefSeq" id="WP_183496389.1">
    <property type="nucleotide sequence ID" value="NZ_JACIFF010000007.1"/>
</dbReference>
<dbReference type="GO" id="GO:0000287">
    <property type="term" value="F:magnesium ion binding"/>
    <property type="evidence" value="ECO:0007669"/>
    <property type="project" value="UniProtKB-UniRule"/>
</dbReference>
<dbReference type="HAMAP" id="MF_02095">
    <property type="entry name" value="CysQ"/>
    <property type="match status" value="1"/>
</dbReference>
<dbReference type="PANTHER" id="PTHR43028">
    <property type="entry name" value="3'(2'),5'-BISPHOSPHATE NUCLEOTIDASE 1"/>
    <property type="match status" value="1"/>
</dbReference>
<dbReference type="Pfam" id="PF00459">
    <property type="entry name" value="Inositol_P"/>
    <property type="match status" value="1"/>
</dbReference>
<evidence type="ECO:0000313" key="11">
    <source>
        <dbReference type="EMBL" id="MBB4080151.1"/>
    </source>
</evidence>
<reference evidence="11 12" key="1">
    <citation type="submission" date="2020-08" db="EMBL/GenBank/DDBJ databases">
        <title>Genomic Encyclopedia of Type Strains, Phase IV (KMG-IV): sequencing the most valuable type-strain genomes for metagenomic binning, comparative biology and taxonomic classification.</title>
        <authorList>
            <person name="Goeker M."/>
        </authorList>
    </citation>
    <scope>NUCLEOTIDE SEQUENCE [LARGE SCALE GENOMIC DNA]</scope>
    <source>
        <strain evidence="11 12">DSM 105137</strain>
    </source>
</reference>
<dbReference type="InterPro" id="IPR050725">
    <property type="entry name" value="CysQ/Inositol_MonoPase"/>
</dbReference>
<name>A0A840E4P3_9BACT</name>
<feature type="binding site" evidence="9 10">
    <location>
        <position position="93"/>
    </location>
    <ligand>
        <name>Mg(2+)</name>
        <dbReference type="ChEBI" id="CHEBI:18420"/>
        <label>2</label>
    </ligand>
</feature>
<evidence type="ECO:0000256" key="7">
    <source>
        <dbReference type="ARBA" id="ARBA00022842"/>
    </source>
</evidence>
<feature type="binding site" evidence="9">
    <location>
        <position position="214"/>
    </location>
    <ligand>
        <name>Mg(2+)</name>
        <dbReference type="ChEBI" id="CHEBI:18420"/>
        <label>2</label>
    </ligand>
</feature>
<dbReference type="PRINTS" id="PR00377">
    <property type="entry name" value="IMPHPHTASES"/>
</dbReference>
<feature type="binding site" evidence="10">
    <location>
        <position position="92"/>
    </location>
    <ligand>
        <name>Mg(2+)</name>
        <dbReference type="ChEBI" id="CHEBI:18420"/>
        <label>1</label>
        <note>catalytic</note>
    </ligand>
</feature>
<dbReference type="InterPro" id="IPR020550">
    <property type="entry name" value="Inositol_monophosphatase_CS"/>
</dbReference>
<dbReference type="EC" id="3.1.3.7" evidence="9"/>
<accession>A0A840E4P3</accession>
<evidence type="ECO:0000256" key="5">
    <source>
        <dbReference type="ARBA" id="ARBA00022723"/>
    </source>
</evidence>
<evidence type="ECO:0000256" key="3">
    <source>
        <dbReference type="ARBA" id="ARBA00022475"/>
    </source>
</evidence>
<sequence>MEIDYLKLAAEVGEITRRAGAAILKIYESEDFGVEQKADDSPLTKADKAANDVIVSGLNDLVLKAPIVSEEGKDVPFAERRQYTRFWLVDPLDGTKEFIKRNGEFTVNIALIENGRPVLGAVYVPVTDELYYSAQGRGAWRAGGDRIQAAAFTMQDAGLKVVASRSHLNDATQAFMDKLTEPEIVSRGSSLKILELARGEAHLYPRLAPTMEWDTAAAHAVLLEAGGHLVDDGTGKELVYNKEVLRNPYFVAYGSVSEGQLSC</sequence>
<feature type="binding site" evidence="10">
    <location>
        <position position="214"/>
    </location>
    <ligand>
        <name>Mg(2+)</name>
        <dbReference type="ChEBI" id="CHEBI:18420"/>
        <label>1</label>
        <note>catalytic</note>
    </ligand>
</feature>
<dbReference type="InterPro" id="IPR000760">
    <property type="entry name" value="Inositol_monophosphatase-like"/>
</dbReference>
<keyword evidence="7 9" id="KW-0460">Magnesium</keyword>
<dbReference type="FunFam" id="3.30.540.10:FF:000007">
    <property type="entry name" value="3'(2'),5'-bisphosphate nucleotidase CysQ"/>
    <property type="match status" value="1"/>
</dbReference>
<evidence type="ECO:0000256" key="2">
    <source>
        <dbReference type="ARBA" id="ARBA00005289"/>
    </source>
</evidence>
<dbReference type="GO" id="GO:0005886">
    <property type="term" value="C:plasma membrane"/>
    <property type="evidence" value="ECO:0007669"/>
    <property type="project" value="UniProtKB-SubCell"/>
</dbReference>
<evidence type="ECO:0000313" key="12">
    <source>
        <dbReference type="Proteomes" id="UP000576209"/>
    </source>
</evidence>
<keyword evidence="8 9" id="KW-0472">Membrane</keyword>
<dbReference type="InterPro" id="IPR006240">
    <property type="entry name" value="CysQ"/>
</dbReference>
<dbReference type="Proteomes" id="UP000576209">
    <property type="component" value="Unassembled WGS sequence"/>
</dbReference>
<dbReference type="GO" id="GO:0000103">
    <property type="term" value="P:sulfate assimilation"/>
    <property type="evidence" value="ECO:0007669"/>
    <property type="project" value="TreeGrafter"/>
</dbReference>
<dbReference type="SUPFAM" id="SSF56655">
    <property type="entry name" value="Carbohydrate phosphatase"/>
    <property type="match status" value="1"/>
</dbReference>
<feature type="binding site" evidence="9">
    <location>
        <begin position="92"/>
        <end position="95"/>
    </location>
    <ligand>
        <name>substrate</name>
    </ligand>
</feature>
<evidence type="ECO:0000256" key="4">
    <source>
        <dbReference type="ARBA" id="ARBA00022519"/>
    </source>
</evidence>
<organism evidence="11 12">
    <name type="scientific">Neolewinella aquimaris</name>
    <dbReference type="NCBI Taxonomy" id="1835722"/>
    <lineage>
        <taxon>Bacteria</taxon>
        <taxon>Pseudomonadati</taxon>
        <taxon>Bacteroidota</taxon>
        <taxon>Saprospiria</taxon>
        <taxon>Saprospirales</taxon>
        <taxon>Lewinellaceae</taxon>
        <taxon>Neolewinella</taxon>
    </lineage>
</organism>
<keyword evidence="3 9" id="KW-1003">Cell membrane</keyword>
<comment type="subcellular location">
    <subcellularLocation>
        <location evidence="9">Cell membrane</location>
        <topology evidence="9">Peripheral membrane protein</topology>
        <orientation evidence="9">Cytoplasmic side</orientation>
    </subcellularLocation>
</comment>
<evidence type="ECO:0000256" key="1">
    <source>
        <dbReference type="ARBA" id="ARBA00001625"/>
    </source>
</evidence>
<comment type="caution">
    <text evidence="11">The sequence shown here is derived from an EMBL/GenBank/DDBJ whole genome shotgun (WGS) entry which is preliminary data.</text>
</comment>
<comment type="similarity">
    <text evidence="2 9">Belongs to the inositol monophosphatase superfamily. CysQ family.</text>
</comment>
<keyword evidence="6 9" id="KW-0378">Hydrolase</keyword>
<gene>
    <name evidence="9" type="primary">cysQ</name>
    <name evidence="11" type="ORF">GGR28_002781</name>
</gene>